<gene>
    <name evidence="1" type="ORF">HNR39_001574</name>
</gene>
<dbReference type="RefSeq" id="WP_168056127.1">
    <property type="nucleotide sequence ID" value="NZ_JAAOZT010000009.1"/>
</dbReference>
<dbReference type="PANTHER" id="PTHR40266:SF2">
    <property type="entry name" value="TOXIN HIGB-1"/>
    <property type="match status" value="1"/>
</dbReference>
<evidence type="ECO:0000313" key="1">
    <source>
        <dbReference type="EMBL" id="MBB5199742.1"/>
    </source>
</evidence>
<dbReference type="EMBL" id="JACHHQ010000003">
    <property type="protein sequence ID" value="MBB5199742.1"/>
    <property type="molecule type" value="Genomic_DNA"/>
</dbReference>
<protein>
    <submittedName>
        <fullName evidence="1">Proteic killer suppression protein</fullName>
    </submittedName>
</protein>
<sequence>MAIQSFSEADTQELFSTGKCKRFATIAAVATRKLTQLNSASTINFMKLPPGNDLKFYDDAWHVRINRRWRLTFKWGDAGPYDVLIEDPH</sequence>
<dbReference type="InterPro" id="IPR035093">
    <property type="entry name" value="RelE/ParE_toxin_dom_sf"/>
</dbReference>
<name>A0A840RRG3_9BURK</name>
<organism evidence="1 2">
    <name type="scientific">Glaciimonas immobilis</name>
    <dbReference type="NCBI Taxonomy" id="728004"/>
    <lineage>
        <taxon>Bacteria</taxon>
        <taxon>Pseudomonadati</taxon>
        <taxon>Pseudomonadota</taxon>
        <taxon>Betaproteobacteria</taxon>
        <taxon>Burkholderiales</taxon>
        <taxon>Oxalobacteraceae</taxon>
        <taxon>Glaciimonas</taxon>
    </lineage>
</organism>
<evidence type="ECO:0000313" key="2">
    <source>
        <dbReference type="Proteomes" id="UP000571084"/>
    </source>
</evidence>
<proteinExistence type="predicted"/>
<keyword evidence="2" id="KW-1185">Reference proteome</keyword>
<dbReference type="Proteomes" id="UP000571084">
    <property type="component" value="Unassembled WGS sequence"/>
</dbReference>
<accession>A0A840RRG3</accession>
<dbReference type="AlphaFoldDB" id="A0A840RRG3"/>
<dbReference type="Gene3D" id="3.30.2310.20">
    <property type="entry name" value="RelE-like"/>
    <property type="match status" value="1"/>
</dbReference>
<reference evidence="1 2" key="1">
    <citation type="submission" date="2020-08" db="EMBL/GenBank/DDBJ databases">
        <title>Genomic Encyclopedia of Type Strains, Phase IV (KMG-IV): sequencing the most valuable type-strain genomes for metagenomic binning, comparative biology and taxonomic classification.</title>
        <authorList>
            <person name="Goeker M."/>
        </authorList>
    </citation>
    <scope>NUCLEOTIDE SEQUENCE [LARGE SCALE GENOMIC DNA]</scope>
    <source>
        <strain evidence="1 2">DSM 23240</strain>
    </source>
</reference>
<dbReference type="Pfam" id="PF05015">
    <property type="entry name" value="HigB-like_toxin"/>
    <property type="match status" value="1"/>
</dbReference>
<dbReference type="PANTHER" id="PTHR40266">
    <property type="entry name" value="TOXIN HIGB-1"/>
    <property type="match status" value="1"/>
</dbReference>
<comment type="caution">
    <text evidence="1">The sequence shown here is derived from an EMBL/GenBank/DDBJ whole genome shotgun (WGS) entry which is preliminary data.</text>
</comment>
<dbReference type="InterPro" id="IPR007711">
    <property type="entry name" value="HigB-1"/>
</dbReference>